<dbReference type="InterPro" id="IPR025756">
    <property type="entry name" value="Myb_CC_LHEQLE"/>
</dbReference>
<reference evidence="3" key="1">
    <citation type="journal article" date="2009" name="Science">
        <title>The B73 maize genome: complexity, diversity, and dynamics.</title>
        <authorList>
            <person name="Schnable P.S."/>
            <person name="Ware D."/>
            <person name="Fulton R.S."/>
            <person name="Stein J.C."/>
            <person name="Wei F."/>
            <person name="Pasternak S."/>
            <person name="Liang C."/>
            <person name="Zhang J."/>
            <person name="Fulton L."/>
            <person name="Graves T.A."/>
            <person name="Minx P."/>
            <person name="Reily A.D."/>
            <person name="Courtney L."/>
            <person name="Kruchowski S.S."/>
            <person name="Tomlinson C."/>
            <person name="Strong C."/>
            <person name="Delehaunty K."/>
            <person name="Fronick C."/>
            <person name="Courtney B."/>
            <person name="Rock S.M."/>
            <person name="Belter E."/>
            <person name="Du F."/>
            <person name="Kim K."/>
            <person name="Abbott R.M."/>
            <person name="Cotton M."/>
            <person name="Levy A."/>
            <person name="Marchetto P."/>
            <person name="Ochoa K."/>
            <person name="Jackson S.M."/>
            <person name="Gillam B."/>
            <person name="Chen W."/>
            <person name="Yan L."/>
            <person name="Higginbotham J."/>
            <person name="Cardenas M."/>
            <person name="Waligorski J."/>
            <person name="Applebaum E."/>
            <person name="Phelps L."/>
            <person name="Falcone J."/>
            <person name="Kanchi K."/>
            <person name="Thane T."/>
            <person name="Scimone A."/>
            <person name="Thane N."/>
            <person name="Henke J."/>
            <person name="Wang T."/>
            <person name="Ruppert J."/>
            <person name="Shah N."/>
            <person name="Rotter K."/>
            <person name="Hodges J."/>
            <person name="Ingenthron E."/>
            <person name="Cordes M."/>
            <person name="Kohlberg S."/>
            <person name="Sgro J."/>
            <person name="Delgado B."/>
            <person name="Mead K."/>
            <person name="Chinwalla A."/>
            <person name="Leonard S."/>
            <person name="Crouse K."/>
            <person name="Collura K."/>
            <person name="Kudrna D."/>
            <person name="Currie J."/>
            <person name="He R."/>
            <person name="Angelova A."/>
            <person name="Rajasekar S."/>
            <person name="Mueller T."/>
            <person name="Lomeli R."/>
            <person name="Scara G."/>
            <person name="Ko A."/>
            <person name="Delaney K."/>
            <person name="Wissotski M."/>
            <person name="Lopez G."/>
            <person name="Campos D."/>
            <person name="Braidotti M."/>
            <person name="Ashley E."/>
            <person name="Golser W."/>
            <person name="Kim H."/>
            <person name="Lee S."/>
            <person name="Lin J."/>
            <person name="Dujmic Z."/>
            <person name="Kim W."/>
            <person name="Talag J."/>
            <person name="Zuccolo A."/>
            <person name="Fan C."/>
            <person name="Sebastian A."/>
            <person name="Kramer M."/>
            <person name="Spiegel L."/>
            <person name="Nascimento L."/>
            <person name="Zutavern T."/>
            <person name="Miller B."/>
            <person name="Ambroise C."/>
            <person name="Muller S."/>
            <person name="Spooner W."/>
            <person name="Narechania A."/>
            <person name="Ren L."/>
            <person name="Wei S."/>
            <person name="Kumari S."/>
            <person name="Faga B."/>
            <person name="Levy M.J."/>
            <person name="McMahan L."/>
            <person name="Van Buren P."/>
            <person name="Vaughn M.W."/>
            <person name="Ying K."/>
            <person name="Yeh C.-T."/>
            <person name="Emrich S.J."/>
            <person name="Jia Y."/>
            <person name="Kalyanaraman A."/>
            <person name="Hsia A.-P."/>
            <person name="Barbazuk W.B."/>
            <person name="Baucom R.S."/>
            <person name="Brutnell T.P."/>
            <person name="Carpita N.C."/>
            <person name="Chaparro C."/>
            <person name="Chia J.-M."/>
            <person name="Deragon J.-M."/>
            <person name="Estill J.C."/>
            <person name="Fu Y."/>
            <person name="Jeddeloh J.A."/>
            <person name="Han Y."/>
            <person name="Lee H."/>
            <person name="Li P."/>
            <person name="Lisch D.R."/>
            <person name="Liu S."/>
            <person name="Liu Z."/>
            <person name="Nagel D.H."/>
            <person name="McCann M.C."/>
            <person name="SanMiguel P."/>
            <person name="Myers A.M."/>
            <person name="Nettleton D."/>
            <person name="Nguyen J."/>
            <person name="Penning B.W."/>
            <person name="Ponnala L."/>
            <person name="Schneider K.L."/>
            <person name="Schwartz D.C."/>
            <person name="Sharma A."/>
            <person name="Soderlund C."/>
            <person name="Springer N.M."/>
            <person name="Sun Q."/>
            <person name="Wang H."/>
            <person name="Waterman M."/>
            <person name="Westerman R."/>
            <person name="Wolfgruber T.K."/>
            <person name="Yang L."/>
            <person name="Yu Y."/>
            <person name="Zhang L."/>
            <person name="Zhou S."/>
            <person name="Zhu Q."/>
            <person name="Bennetzen J.L."/>
            <person name="Dawe R.K."/>
            <person name="Jiang J."/>
            <person name="Jiang N."/>
            <person name="Presting G.G."/>
            <person name="Wessler S.R."/>
            <person name="Aluru S."/>
            <person name="Martienssen R.A."/>
            <person name="Clifton S.W."/>
            <person name="McCombie W.R."/>
            <person name="Wing R.A."/>
            <person name="Wilson R.K."/>
        </authorList>
    </citation>
    <scope>NUCLEOTIDE SEQUENCE [LARGE SCALE GENOMIC DNA]</scope>
    <source>
        <strain evidence="3">cv. B73</strain>
    </source>
</reference>
<dbReference type="InParanoid" id="A0A804QM46"/>
<organism evidence="2 3">
    <name type="scientific">Zea mays</name>
    <name type="common">Maize</name>
    <dbReference type="NCBI Taxonomy" id="4577"/>
    <lineage>
        <taxon>Eukaryota</taxon>
        <taxon>Viridiplantae</taxon>
        <taxon>Streptophyta</taxon>
        <taxon>Embryophyta</taxon>
        <taxon>Tracheophyta</taxon>
        <taxon>Spermatophyta</taxon>
        <taxon>Magnoliopsida</taxon>
        <taxon>Liliopsida</taxon>
        <taxon>Poales</taxon>
        <taxon>Poaceae</taxon>
        <taxon>PACMAD clade</taxon>
        <taxon>Panicoideae</taxon>
        <taxon>Andropogonodae</taxon>
        <taxon>Andropogoneae</taxon>
        <taxon>Tripsacinae</taxon>
        <taxon>Zea</taxon>
    </lineage>
</organism>
<keyword evidence="3" id="KW-1185">Reference proteome</keyword>
<feature type="domain" description="MYB-CC type transcription factor LHEQLE-containing" evidence="1">
    <location>
        <begin position="4"/>
        <end position="29"/>
    </location>
</feature>
<dbReference type="Pfam" id="PF14379">
    <property type="entry name" value="Myb_CC_LHEQLE"/>
    <property type="match status" value="1"/>
</dbReference>
<proteinExistence type="predicted"/>
<dbReference type="Proteomes" id="UP000007305">
    <property type="component" value="Chromosome 8"/>
</dbReference>
<protein>
    <recommendedName>
        <fullName evidence="1">MYB-CC type transcription factor LHEQLE-containing domain-containing protein</fullName>
    </recommendedName>
</protein>
<dbReference type="AlphaFoldDB" id="A0A804QM46"/>
<evidence type="ECO:0000313" key="3">
    <source>
        <dbReference type="Proteomes" id="UP000007305"/>
    </source>
</evidence>
<sequence>WKQVQRHLQLRIEAQGKYLQAVLEQAQETLGKQNLGPANLEDAKIKISELVSQVSTECFSNAITDVKGSSSVHRLEPRQIQFVESSTNSYLSVAEGFIKEQRLQH</sequence>
<reference evidence="2" key="2">
    <citation type="submission" date="2019-07" db="EMBL/GenBank/DDBJ databases">
        <authorList>
            <person name="Seetharam A."/>
            <person name="Woodhouse M."/>
            <person name="Cannon E."/>
        </authorList>
    </citation>
    <scope>NUCLEOTIDE SEQUENCE [LARGE SCALE GENOMIC DNA]</scope>
    <source>
        <strain evidence="2">cv. B73</strain>
    </source>
</reference>
<accession>A0A804QM46</accession>
<name>A0A804QM46_MAIZE</name>
<reference evidence="2" key="3">
    <citation type="submission" date="2021-05" db="UniProtKB">
        <authorList>
            <consortium name="EnsemblPlants"/>
        </authorList>
    </citation>
    <scope>IDENTIFICATION</scope>
    <source>
        <strain evidence="2">cv. B73</strain>
    </source>
</reference>
<dbReference type="PANTHER" id="PTHR31499:SF24">
    <property type="entry name" value="OS05G0488600 PROTEIN"/>
    <property type="match status" value="1"/>
</dbReference>
<dbReference type="GO" id="GO:0003700">
    <property type="term" value="F:DNA-binding transcription factor activity"/>
    <property type="evidence" value="ECO:0007669"/>
    <property type="project" value="InterPro"/>
</dbReference>
<evidence type="ECO:0000259" key="1">
    <source>
        <dbReference type="Pfam" id="PF14379"/>
    </source>
</evidence>
<evidence type="ECO:0000313" key="2">
    <source>
        <dbReference type="EnsemblPlants" id="Zm00001eb335580_P001"/>
    </source>
</evidence>
<dbReference type="PANTHER" id="PTHR31499">
    <property type="entry name" value="MYB FAMILY TRANSCRIPTION FACTOR PHL11"/>
    <property type="match status" value="1"/>
</dbReference>
<dbReference type="InterPro" id="IPR046955">
    <property type="entry name" value="PHR1-like"/>
</dbReference>
<dbReference type="Gramene" id="Zm00001eb335580_T001">
    <property type="protein sequence ID" value="Zm00001eb335580_P001"/>
    <property type="gene ID" value="Zm00001eb335580"/>
</dbReference>
<dbReference type="EnsemblPlants" id="Zm00001eb335580_T001">
    <property type="protein sequence ID" value="Zm00001eb335580_P001"/>
    <property type="gene ID" value="Zm00001eb335580"/>
</dbReference>